<dbReference type="InterPro" id="IPR015917">
    <property type="entry name" value="Pept_C14A"/>
</dbReference>
<dbReference type="InterPro" id="IPR011600">
    <property type="entry name" value="Pept_C14_caspase"/>
</dbReference>
<dbReference type="Pfam" id="PF23724">
    <property type="entry name" value="Dredd_2nd"/>
    <property type="match status" value="1"/>
</dbReference>
<feature type="domain" description="Caspase family p20" evidence="4">
    <location>
        <begin position="258"/>
        <end position="391"/>
    </location>
</feature>
<keyword evidence="6" id="KW-1185">Reference proteome</keyword>
<organism evidence="5 6">
    <name type="scientific">Anopheles farauti</name>
    <dbReference type="NCBI Taxonomy" id="69004"/>
    <lineage>
        <taxon>Eukaryota</taxon>
        <taxon>Metazoa</taxon>
        <taxon>Ecdysozoa</taxon>
        <taxon>Arthropoda</taxon>
        <taxon>Hexapoda</taxon>
        <taxon>Insecta</taxon>
        <taxon>Pterygota</taxon>
        <taxon>Neoptera</taxon>
        <taxon>Endopterygota</taxon>
        <taxon>Diptera</taxon>
        <taxon>Nematocera</taxon>
        <taxon>Culicoidea</taxon>
        <taxon>Culicidae</taxon>
        <taxon>Anophelinae</taxon>
        <taxon>Anopheles</taxon>
    </lineage>
</organism>
<proteinExistence type="inferred from homology"/>
<dbReference type="CDD" id="cd00032">
    <property type="entry name" value="CASc"/>
    <property type="match status" value="1"/>
</dbReference>
<dbReference type="PANTHER" id="PTHR22576:SF41">
    <property type="entry name" value="CASPASE 14, APOPTOSIS-RELATED CYSTEINE PEPTIDASE"/>
    <property type="match status" value="1"/>
</dbReference>
<reference evidence="6" key="1">
    <citation type="submission" date="2014-01" db="EMBL/GenBank/DDBJ databases">
        <title>The Genome Sequence of Anopheles farauti FAR1 (V2).</title>
        <authorList>
            <consortium name="The Broad Institute Genomics Platform"/>
            <person name="Neafsey D.E."/>
            <person name="Besansky N."/>
            <person name="Howell P."/>
            <person name="Walton C."/>
            <person name="Young S.K."/>
            <person name="Zeng Q."/>
            <person name="Gargeya S."/>
            <person name="Fitzgerald M."/>
            <person name="Haas B."/>
            <person name="Abouelleil A."/>
            <person name="Allen A.W."/>
            <person name="Alvarado L."/>
            <person name="Arachchi H.M."/>
            <person name="Berlin A.M."/>
            <person name="Chapman S.B."/>
            <person name="Gainer-Dewar J."/>
            <person name="Goldberg J."/>
            <person name="Griggs A."/>
            <person name="Gujja S."/>
            <person name="Hansen M."/>
            <person name="Howarth C."/>
            <person name="Imamovic A."/>
            <person name="Ireland A."/>
            <person name="Larimer J."/>
            <person name="McCowan C."/>
            <person name="Murphy C."/>
            <person name="Pearson M."/>
            <person name="Poon T.W."/>
            <person name="Priest M."/>
            <person name="Roberts A."/>
            <person name="Saif S."/>
            <person name="Shea T."/>
            <person name="Sisk P."/>
            <person name="Sykes S."/>
            <person name="Wortman J."/>
            <person name="Nusbaum C."/>
            <person name="Birren B."/>
        </authorList>
    </citation>
    <scope>NUCLEOTIDE SEQUENCE [LARGE SCALE GENOMIC DNA]</scope>
    <source>
        <strain evidence="6">FAR1</strain>
    </source>
</reference>
<dbReference type="EnsemblMetazoa" id="AFAF006789-RA">
    <property type="protein sequence ID" value="AFAF006789-PA"/>
    <property type="gene ID" value="AFAF006789"/>
</dbReference>
<dbReference type="InterPro" id="IPR029030">
    <property type="entry name" value="Caspase-like_dom_sf"/>
</dbReference>
<dbReference type="PROSITE" id="PS50207">
    <property type="entry name" value="CASPASE_P10"/>
    <property type="match status" value="1"/>
</dbReference>
<dbReference type="InterPro" id="IPR052039">
    <property type="entry name" value="Caspase-related_regulators"/>
</dbReference>
<evidence type="ECO:0000259" key="4">
    <source>
        <dbReference type="PROSITE" id="PS50208"/>
    </source>
</evidence>
<evidence type="ECO:0000259" key="3">
    <source>
        <dbReference type="PROSITE" id="PS50207"/>
    </source>
</evidence>
<reference evidence="5" key="2">
    <citation type="submission" date="2020-05" db="UniProtKB">
        <authorList>
            <consortium name="EnsemblMetazoa"/>
        </authorList>
    </citation>
    <scope>IDENTIFICATION</scope>
    <source>
        <strain evidence="5">FAR1</strain>
    </source>
</reference>
<evidence type="ECO:0008006" key="7">
    <source>
        <dbReference type="Google" id="ProtNLM"/>
    </source>
</evidence>
<dbReference type="SUPFAM" id="SSF52129">
    <property type="entry name" value="Caspase-like"/>
    <property type="match status" value="1"/>
</dbReference>
<dbReference type="PROSITE" id="PS50208">
    <property type="entry name" value="CASPASE_P20"/>
    <property type="match status" value="1"/>
</dbReference>
<dbReference type="InterPro" id="IPR001309">
    <property type="entry name" value="Pept_C14_p20"/>
</dbReference>
<dbReference type="PROSITE" id="PS01122">
    <property type="entry name" value="CASPASE_CYS"/>
    <property type="match status" value="1"/>
</dbReference>
<dbReference type="InterPro" id="IPR056260">
    <property type="entry name" value="Dredd_2nd"/>
</dbReference>
<dbReference type="InterPro" id="IPR002138">
    <property type="entry name" value="Pept_C14_p10"/>
</dbReference>
<name>A0A182QBD6_9DIPT</name>
<dbReference type="GO" id="GO:0006508">
    <property type="term" value="P:proteolysis"/>
    <property type="evidence" value="ECO:0007669"/>
    <property type="project" value="InterPro"/>
</dbReference>
<dbReference type="AlphaFoldDB" id="A0A182QBD6"/>
<dbReference type="STRING" id="69004.A0A182QBD6"/>
<accession>A0A182QBD6</accession>
<dbReference type="Gene3D" id="3.40.50.1460">
    <property type="match status" value="1"/>
</dbReference>
<dbReference type="Pfam" id="PF23725">
    <property type="entry name" value="Dredd_N"/>
    <property type="match status" value="1"/>
</dbReference>
<evidence type="ECO:0000256" key="1">
    <source>
        <dbReference type="ARBA" id="ARBA00010134"/>
    </source>
</evidence>
<evidence type="ECO:0000313" key="5">
    <source>
        <dbReference type="EnsemblMetazoa" id="AFAF006789-PA"/>
    </source>
</evidence>
<evidence type="ECO:0000256" key="2">
    <source>
        <dbReference type="RuleBase" id="RU003971"/>
    </source>
</evidence>
<dbReference type="PANTHER" id="PTHR22576">
    <property type="entry name" value="MUCOSA ASSOCIATED LYMPHOID TISSUE LYMPHOMA TRANSLOCATION PROTEIN 1/PARACASPASE"/>
    <property type="match status" value="1"/>
</dbReference>
<dbReference type="GO" id="GO:0004197">
    <property type="term" value="F:cysteine-type endopeptidase activity"/>
    <property type="evidence" value="ECO:0007669"/>
    <property type="project" value="InterPro"/>
</dbReference>
<protein>
    <recommendedName>
        <fullName evidence="7">CASPL1</fullName>
    </recommendedName>
</protein>
<dbReference type="Proteomes" id="UP000075886">
    <property type="component" value="Unassembled WGS sequence"/>
</dbReference>
<dbReference type="Pfam" id="PF00656">
    <property type="entry name" value="Peptidase_C14"/>
    <property type="match status" value="1"/>
</dbReference>
<dbReference type="SMART" id="SM00115">
    <property type="entry name" value="CASc"/>
    <property type="match status" value="1"/>
</dbReference>
<evidence type="ECO:0000313" key="6">
    <source>
        <dbReference type="Proteomes" id="UP000075886"/>
    </source>
</evidence>
<dbReference type="InterPro" id="IPR033139">
    <property type="entry name" value="Caspase_cys_AS"/>
</dbReference>
<dbReference type="EMBL" id="AXCN02001076">
    <property type="status" value="NOT_ANNOTATED_CDS"/>
    <property type="molecule type" value="Genomic_DNA"/>
</dbReference>
<feature type="domain" description="Caspase family p10" evidence="3">
    <location>
        <begin position="418"/>
        <end position="496"/>
    </location>
</feature>
<comment type="similarity">
    <text evidence="1 2">Belongs to the peptidase C14A family.</text>
</comment>
<sequence>MSRLLTQEDVNFLENSLSFDDKVSIIFLLYGHRNPQYALQILTVAARASSSGETTFLVDWMKYMEESGDWDDEILEALTIMEQNLLLIRAGFDADELRDKYFPRTAEISYHVHPMLKGLYHFCERLDDEAVTRLIKQLQQALGDVTFTNECMEIILLHLICNESILLGSKRTGKEANLLTLTAAGKATELYDESDFLKSIVEHFNRNVAMLEQSDASVKQIPKMPDVPSKAYSTSNASESVMEPSSSPLESYSFHPERAGIVLLINQFTFYREANPELVELIPPRPLKDRKGTEVDKNSLVALFRELGYDLLVEENVTHHQLLQSVQQAVQRMQPTHCSLVVCLLSHGQEGKVFGSNSIPVEVKAIQQLMASERLTGKPKVLIVQACQGADLQSAVPIPSYEHDGLDGVERTASVFMDFLVAWSTVPGFASIRHVEKGSWFIQELCAKLRQHYRSEHIMDILTAVINDVASKRGYGNECMVPIVQSTLSKRLYFRPQP</sequence>
<dbReference type="PRINTS" id="PR00376">
    <property type="entry name" value="IL1BCENZYME"/>
</dbReference>
<dbReference type="VEuPathDB" id="VectorBase:AFAF006789"/>
<dbReference type="InterPro" id="IPR056259">
    <property type="entry name" value="Dredd_N"/>
</dbReference>